<dbReference type="EMBL" id="JWZT01000019">
    <property type="protein sequence ID" value="KII75164.1"/>
    <property type="molecule type" value="Genomic_DNA"/>
</dbReference>
<reference evidence="4 5" key="1">
    <citation type="journal article" date="2014" name="Genome Biol. Evol.">
        <title>The genome of the myxosporean Thelohanellus kitauei shows adaptations to nutrient acquisition within its fish host.</title>
        <authorList>
            <person name="Yang Y."/>
            <person name="Xiong J."/>
            <person name="Zhou Z."/>
            <person name="Huo F."/>
            <person name="Miao W."/>
            <person name="Ran C."/>
            <person name="Liu Y."/>
            <person name="Zhang J."/>
            <person name="Feng J."/>
            <person name="Wang M."/>
            <person name="Wang M."/>
            <person name="Wang L."/>
            <person name="Yao B."/>
        </authorList>
    </citation>
    <scope>NUCLEOTIDE SEQUENCE [LARGE SCALE GENOMIC DNA]</scope>
    <source>
        <strain evidence="4">Wuqing</strain>
    </source>
</reference>
<dbReference type="Proteomes" id="UP000031668">
    <property type="component" value="Unassembled WGS sequence"/>
</dbReference>
<dbReference type="InterPro" id="IPR002172">
    <property type="entry name" value="LDrepeatLR_classA_rpt"/>
</dbReference>
<comment type="caution">
    <text evidence="3">Lacks conserved residue(s) required for the propagation of feature annotation.</text>
</comment>
<protein>
    <submittedName>
        <fullName evidence="4">Uncharacterized protein</fullName>
    </submittedName>
</protein>
<dbReference type="FunFam" id="4.10.400.10:FF:000065">
    <property type="entry name" value="Transmembrane protease serine 7"/>
    <property type="match status" value="1"/>
</dbReference>
<dbReference type="Pfam" id="PF00057">
    <property type="entry name" value="Ldl_recept_a"/>
    <property type="match status" value="1"/>
</dbReference>
<dbReference type="OrthoDB" id="9867095at2759"/>
<dbReference type="PROSITE" id="PS01209">
    <property type="entry name" value="LDLRA_1"/>
    <property type="match status" value="1"/>
</dbReference>
<dbReference type="InterPro" id="IPR036055">
    <property type="entry name" value="LDL_receptor-like_sf"/>
</dbReference>
<dbReference type="InterPro" id="IPR023415">
    <property type="entry name" value="LDLR_class-A_CS"/>
</dbReference>
<evidence type="ECO:0000256" key="2">
    <source>
        <dbReference type="ARBA" id="ARBA00023180"/>
    </source>
</evidence>
<evidence type="ECO:0000256" key="1">
    <source>
        <dbReference type="ARBA" id="ARBA00023157"/>
    </source>
</evidence>
<organism evidence="4 5">
    <name type="scientific">Thelohanellus kitauei</name>
    <name type="common">Myxosporean</name>
    <dbReference type="NCBI Taxonomy" id="669202"/>
    <lineage>
        <taxon>Eukaryota</taxon>
        <taxon>Metazoa</taxon>
        <taxon>Cnidaria</taxon>
        <taxon>Myxozoa</taxon>
        <taxon>Myxosporea</taxon>
        <taxon>Bivalvulida</taxon>
        <taxon>Platysporina</taxon>
        <taxon>Myxobolidae</taxon>
        <taxon>Thelohanellus</taxon>
    </lineage>
</organism>
<dbReference type="PROSITE" id="PS50068">
    <property type="entry name" value="LDLRA_2"/>
    <property type="match status" value="1"/>
</dbReference>
<dbReference type="CDD" id="cd00112">
    <property type="entry name" value="LDLa"/>
    <property type="match status" value="1"/>
</dbReference>
<proteinExistence type="predicted"/>
<keyword evidence="1 3" id="KW-1015">Disulfide bond</keyword>
<evidence type="ECO:0000313" key="4">
    <source>
        <dbReference type="EMBL" id="KII75164.1"/>
    </source>
</evidence>
<dbReference type="SUPFAM" id="SSF57424">
    <property type="entry name" value="LDL receptor-like module"/>
    <property type="match status" value="1"/>
</dbReference>
<keyword evidence="2" id="KW-0325">Glycoprotein</keyword>
<dbReference type="AlphaFoldDB" id="A0A0C2JBD0"/>
<evidence type="ECO:0000256" key="3">
    <source>
        <dbReference type="PROSITE-ProRule" id="PRU00124"/>
    </source>
</evidence>
<feature type="disulfide bond" evidence="3">
    <location>
        <begin position="96"/>
        <end position="114"/>
    </location>
</feature>
<accession>A0A0C2JBD0</accession>
<name>A0A0C2JBD0_THEKT</name>
<feature type="disulfide bond" evidence="3">
    <location>
        <begin position="108"/>
        <end position="123"/>
    </location>
</feature>
<dbReference type="Gene3D" id="4.10.400.10">
    <property type="entry name" value="Low-density Lipoprotein Receptor"/>
    <property type="match status" value="1"/>
</dbReference>
<gene>
    <name evidence="4" type="ORF">RF11_10459</name>
</gene>
<comment type="caution">
    <text evidence="4">The sequence shown here is derived from an EMBL/GenBank/DDBJ whole genome shotgun (WGS) entry which is preliminary data.</text>
</comment>
<dbReference type="SMART" id="SM00192">
    <property type="entry name" value="LDLa"/>
    <property type="match status" value="1"/>
</dbReference>
<evidence type="ECO:0000313" key="5">
    <source>
        <dbReference type="Proteomes" id="UP000031668"/>
    </source>
</evidence>
<sequence>MLVHTNLNKSTRLNRVSYANFSESISLNVHTQYFSSKFKNIIEIYHQYHNTTCQIICDPLIKSESFCHCVDAPERSREYMCDLYDAEYKLCVGFKCKNGKCLLNNVRCNGINDCGDRSDESNCEGIYIHK</sequence>
<keyword evidence="5" id="KW-1185">Reference proteome</keyword>